<feature type="transmembrane region" description="Helical" evidence="6">
    <location>
        <begin position="755"/>
        <end position="773"/>
    </location>
</feature>
<comment type="subcellular location">
    <subcellularLocation>
        <location evidence="1">Nucleus</location>
    </subcellularLocation>
</comment>
<evidence type="ECO:0000256" key="3">
    <source>
        <dbReference type="ARBA" id="ARBA00022478"/>
    </source>
</evidence>
<reference evidence="9" key="1">
    <citation type="submission" date="2020-07" db="EMBL/GenBank/DDBJ databases">
        <authorList>
            <person name="Lin J."/>
        </authorList>
    </citation>
    <scope>NUCLEOTIDE SEQUENCE</scope>
</reference>
<dbReference type="GO" id="GO:0005737">
    <property type="term" value="C:cytoplasm"/>
    <property type="evidence" value="ECO:0007669"/>
    <property type="project" value="UniProtKB-ARBA"/>
</dbReference>
<dbReference type="Pfam" id="PF24789">
    <property type="entry name" value="SAC9_GBDL_2nd"/>
    <property type="match status" value="1"/>
</dbReference>
<dbReference type="InterPro" id="IPR036388">
    <property type="entry name" value="WH-like_DNA-bd_sf"/>
</dbReference>
<dbReference type="AlphaFoldDB" id="A0A6V7QHZ1"/>
<evidence type="ECO:0000313" key="9">
    <source>
        <dbReference type="EMBL" id="CAD1842436.1"/>
    </source>
</evidence>
<keyword evidence="6" id="KW-1133">Transmembrane helix</keyword>
<evidence type="ECO:0000256" key="1">
    <source>
        <dbReference type="ARBA" id="ARBA00004123"/>
    </source>
</evidence>
<evidence type="ECO:0000256" key="2">
    <source>
        <dbReference type="ARBA" id="ARBA00011038"/>
    </source>
</evidence>
<dbReference type="Pfam" id="PF24765">
    <property type="entry name" value="SAC9_C"/>
    <property type="match status" value="1"/>
</dbReference>
<dbReference type="EMBL" id="LR862136">
    <property type="protein sequence ID" value="CAD1842436.1"/>
    <property type="molecule type" value="Genomic_DNA"/>
</dbReference>
<dbReference type="PANTHER" id="PTHR46817:SF1">
    <property type="entry name" value="SAC DOMAIN-CONTAINING PROTEIN"/>
    <property type="match status" value="1"/>
</dbReference>
<feature type="domain" description="SAC9 C-terminal" evidence="7">
    <location>
        <begin position="562"/>
        <end position="735"/>
    </location>
</feature>
<keyword evidence="5" id="KW-0539">Nucleus</keyword>
<dbReference type="GO" id="GO:0006383">
    <property type="term" value="P:transcription by RNA polymerase III"/>
    <property type="evidence" value="ECO:0007669"/>
    <property type="project" value="InterPro"/>
</dbReference>
<proteinExistence type="inferred from homology"/>
<dbReference type="InterPro" id="IPR057553">
    <property type="entry name" value="SAC9_GBDL_2nd"/>
</dbReference>
<keyword evidence="4" id="KW-0804">Transcription</keyword>
<feature type="domain" description="SAC9 second GBDL" evidence="8">
    <location>
        <begin position="349"/>
        <end position="534"/>
    </location>
</feature>
<dbReference type="Gene3D" id="1.10.10.10">
    <property type="entry name" value="Winged helix-like DNA-binding domain superfamily/Winged helix DNA-binding domain"/>
    <property type="match status" value="1"/>
</dbReference>
<keyword evidence="6" id="KW-0472">Membrane</keyword>
<sequence length="823" mass="91654">MMRTCRGVDGDGDDSGFLLEFREGAKAMVPQKRPRLGSKSGAALVPDEGLSDAERMILEAIRSKENMGIWTFDLKKLTNLPRGVFDKALRLLQQKGLIKCVVSIHNKSRKMYVAREFEPAKEISGGTWYSQGSLNQEFISDVRSKCLAQVTRLRIATIEDVWKGIQMSRDSKADFTLQQIKEIVQAMVLDKELEEVKSTGDGDFSAVPAGRPCYRRFERRAPIAGALSAIPCGGRQLSFEQAMKLEIERLRLNLSSAEKDSFKDAKICSSLSSPSGSVYVHNVNDVILHALYVDYVRVLSSLRRKNRADSAACKALDQVFGHEFSRLSSSLQGIASGKMQLKKLLNGAESLAEFPTASLLNTVETAAGSEPLFSLLSPLGFGEQHSYWKAPSSLSSVEFSVVLSSLSDVSGVAIIVQIWASNKIHREERSFIGKWDVKELIASSPHLYGPDNSSSMNDVPRNIKFFFPNPIRCCIIWMTWTIPQFGSSLAKFDEEFNLLSLDEDSFPETTSSMNVVETQNSSINAKRIVVFGKSLRRDAGQDMSTQGPEMMRLRSFLDRPPQLSRFRIPMEAERLMNKCLVLEQYLSPTVPGLAGFRIDAFNVIKPRVTHSPSSNADLWESSLTCLEDRFILPAVLYIQVSAVQEPRNLVPLGEFCLPEVKGGTPPYFDFTRPVQARLMVFRLLGDVTAFADDISELDGSTLRNLPVAAGLSLSNRIKLYFYADPAEMGRIASLSLLLVPHYYHDVKTRRRGAPGFGPILIFLCVVFVFFGLQQDVRPFFELCLIGIMSGGDAFAARWLSQEVRWAVTAARLRCSQCAVVRDD</sequence>
<accession>A0A6V7QHZ1</accession>
<name>A0A6V7QHZ1_ANACO</name>
<evidence type="ECO:0000256" key="4">
    <source>
        <dbReference type="ARBA" id="ARBA00023163"/>
    </source>
</evidence>
<organism evidence="9">
    <name type="scientific">Ananas comosus var. bracteatus</name>
    <name type="common">red pineapple</name>
    <dbReference type="NCBI Taxonomy" id="296719"/>
    <lineage>
        <taxon>Eukaryota</taxon>
        <taxon>Viridiplantae</taxon>
        <taxon>Streptophyta</taxon>
        <taxon>Embryophyta</taxon>
        <taxon>Tracheophyta</taxon>
        <taxon>Spermatophyta</taxon>
        <taxon>Magnoliopsida</taxon>
        <taxon>Liliopsida</taxon>
        <taxon>Poales</taxon>
        <taxon>Bromeliaceae</taxon>
        <taxon>Bromelioideae</taxon>
        <taxon>Ananas</taxon>
    </lineage>
</organism>
<dbReference type="InterPro" id="IPR057554">
    <property type="entry name" value="SAC9_C"/>
</dbReference>
<dbReference type="Pfam" id="PF05158">
    <property type="entry name" value="RNA_pol_Rpc34"/>
    <property type="match status" value="1"/>
</dbReference>
<evidence type="ECO:0000256" key="5">
    <source>
        <dbReference type="ARBA" id="ARBA00023242"/>
    </source>
</evidence>
<gene>
    <name evidence="9" type="ORF">CB5_LOCUS25647</name>
</gene>
<dbReference type="FunFam" id="1.10.10.10:FF:000116">
    <property type="entry name" value="DNA-directed RNA polymerase III subunit RPC6"/>
    <property type="match status" value="1"/>
</dbReference>
<dbReference type="GO" id="GO:0005654">
    <property type="term" value="C:nucleoplasm"/>
    <property type="evidence" value="ECO:0007669"/>
    <property type="project" value="UniProtKB-ARBA"/>
</dbReference>
<dbReference type="InterPro" id="IPR007832">
    <property type="entry name" value="RNA_pol_Rpc34"/>
</dbReference>
<evidence type="ECO:0000256" key="6">
    <source>
        <dbReference type="SAM" id="Phobius"/>
    </source>
</evidence>
<dbReference type="PANTHER" id="PTHR46817">
    <property type="entry name" value="PHOSPHOINOSITIDE PHOSPHATASE SAC9-RELATED"/>
    <property type="match status" value="1"/>
</dbReference>
<evidence type="ECO:0000259" key="7">
    <source>
        <dbReference type="Pfam" id="PF24765"/>
    </source>
</evidence>
<dbReference type="SUPFAM" id="SSF46785">
    <property type="entry name" value="Winged helix' DNA-binding domain"/>
    <property type="match status" value="1"/>
</dbReference>
<comment type="similarity">
    <text evidence="2">Belongs to the eukaryotic RPC34/RPC39 RNA polymerase subunit family.</text>
</comment>
<dbReference type="GO" id="GO:0005666">
    <property type="term" value="C:RNA polymerase III complex"/>
    <property type="evidence" value="ECO:0007669"/>
    <property type="project" value="InterPro"/>
</dbReference>
<keyword evidence="3" id="KW-0240">DNA-directed RNA polymerase</keyword>
<evidence type="ECO:0000259" key="8">
    <source>
        <dbReference type="Pfam" id="PF24789"/>
    </source>
</evidence>
<dbReference type="InterPro" id="IPR036390">
    <property type="entry name" value="WH_DNA-bd_sf"/>
</dbReference>
<keyword evidence="6" id="KW-0812">Transmembrane</keyword>
<protein>
    <submittedName>
        <fullName evidence="9">Uncharacterized protein</fullName>
    </submittedName>
</protein>